<gene>
    <name evidence="8" type="ORF">AAM4_2460</name>
</gene>
<comment type="subcellular location">
    <subcellularLocation>
        <location evidence="6">Cell membrane</location>
        <topology evidence="6">Multi-pass membrane protein</topology>
    </subcellularLocation>
    <subcellularLocation>
        <location evidence="1">Membrane</location>
        <topology evidence="1">Multi-pass membrane protein</topology>
    </subcellularLocation>
</comment>
<keyword evidence="6" id="KW-1003">Cell membrane</keyword>
<keyword evidence="5 6" id="KW-0472">Membrane</keyword>
<evidence type="ECO:0000256" key="2">
    <source>
        <dbReference type="ARBA" id="ARBA00009142"/>
    </source>
</evidence>
<comment type="similarity">
    <text evidence="2 6">Belongs to the 4-toluene sulfonate uptake permease (TSUP) (TC 2.A.102) family.</text>
</comment>
<keyword evidence="3 6" id="KW-0812">Transmembrane</keyword>
<dbReference type="EMBL" id="LK995539">
    <property type="protein sequence ID" value="CED92292.1"/>
    <property type="molecule type" value="Genomic_DNA"/>
</dbReference>
<reference evidence="8" key="1">
    <citation type="submission" date="2014-07" db="EMBL/GenBank/DDBJ databases">
        <authorList>
            <person name="Zhang J.E."/>
            <person name="Yang H."/>
            <person name="Guo J."/>
            <person name="Deng Z."/>
            <person name="Luo H."/>
            <person name="Luo M."/>
            <person name="Zhao B."/>
        </authorList>
    </citation>
    <scope>NUCLEOTIDE SEQUENCE</scope>
    <source>
        <strain evidence="8">AM4</strain>
    </source>
</reference>
<dbReference type="RefSeq" id="WP_280516474.1">
    <property type="nucleotide sequence ID" value="NZ_LK995539.1"/>
</dbReference>
<feature type="transmembrane region" description="Helical" evidence="6">
    <location>
        <begin position="127"/>
        <end position="147"/>
    </location>
</feature>
<dbReference type="AlphaFoldDB" id="A0A1L7RRE3"/>
<protein>
    <recommendedName>
        <fullName evidence="6">Probable membrane transporter protein</fullName>
    </recommendedName>
</protein>
<feature type="transmembrane region" description="Helical" evidence="6">
    <location>
        <begin position="73"/>
        <end position="93"/>
    </location>
</feature>
<feature type="transmembrane region" description="Helical" evidence="6">
    <location>
        <begin position="34"/>
        <end position="61"/>
    </location>
</feature>
<dbReference type="InterPro" id="IPR002781">
    <property type="entry name" value="TM_pro_TauE-like"/>
</dbReference>
<feature type="transmembrane region" description="Helical" evidence="6">
    <location>
        <begin position="159"/>
        <end position="187"/>
    </location>
</feature>
<feature type="transmembrane region" description="Helical" evidence="6">
    <location>
        <begin position="99"/>
        <end position="120"/>
    </location>
</feature>
<organism evidence="8">
    <name type="scientific">Actinomyces succiniciruminis</name>
    <dbReference type="NCBI Taxonomy" id="1522002"/>
    <lineage>
        <taxon>Bacteria</taxon>
        <taxon>Bacillati</taxon>
        <taxon>Actinomycetota</taxon>
        <taxon>Actinomycetes</taxon>
        <taxon>Actinomycetales</taxon>
        <taxon>Actinomycetaceae</taxon>
        <taxon>Actinomyces</taxon>
    </lineage>
</organism>
<evidence type="ECO:0000256" key="4">
    <source>
        <dbReference type="ARBA" id="ARBA00022989"/>
    </source>
</evidence>
<name>A0A1L7RRE3_9ACTO</name>
<dbReference type="GO" id="GO:0005886">
    <property type="term" value="C:plasma membrane"/>
    <property type="evidence" value="ECO:0007669"/>
    <property type="project" value="UniProtKB-SubCell"/>
</dbReference>
<proteinExistence type="inferred from homology"/>
<evidence type="ECO:0000313" key="8">
    <source>
        <dbReference type="EMBL" id="CED92292.1"/>
    </source>
</evidence>
<feature type="transmembrane region" description="Helical" evidence="6">
    <location>
        <begin position="199"/>
        <end position="218"/>
    </location>
</feature>
<keyword evidence="4 6" id="KW-1133">Transmembrane helix</keyword>
<evidence type="ECO:0000256" key="5">
    <source>
        <dbReference type="ARBA" id="ARBA00023136"/>
    </source>
</evidence>
<dbReference type="Pfam" id="PF01925">
    <property type="entry name" value="TauE"/>
    <property type="match status" value="2"/>
</dbReference>
<feature type="transmembrane region" description="Helical" evidence="6">
    <location>
        <begin position="259"/>
        <end position="276"/>
    </location>
</feature>
<dbReference type="PANTHER" id="PTHR43701">
    <property type="entry name" value="MEMBRANE TRANSPORTER PROTEIN MJ0441-RELATED"/>
    <property type="match status" value="1"/>
</dbReference>
<sequence>MTATPDVEAPDPDSTRNRSDAPAPSSPPARRWPAIVLMGLGAGFLAGLFGVGGGLVIVPALMGFAGMDQRHAAATSLVAIVPTSIVGAVSYGVQGQVSLVAAVFLIIGSLTGAQIGVRLLRTLPARILPWIFVAFAVFVIVSQQLMVPVRDAGLSLTPASGAALVGVGLVAGILSGLVGVGGGAVIVPGTQLAVGIGDLLARGTSLVVMLPTALSGTVTNLRHGVADMRVGLVVGVASAAASPLGSVVAGLVSPRTGSILFSLFLVYVIISTLLRSRHSSPHKGQPK</sequence>
<feature type="transmembrane region" description="Helical" evidence="6">
    <location>
        <begin position="230"/>
        <end position="252"/>
    </location>
</feature>
<accession>A0A1L7RRE3</accession>
<feature type="region of interest" description="Disordered" evidence="7">
    <location>
        <begin position="1"/>
        <end position="28"/>
    </location>
</feature>
<dbReference type="PANTHER" id="PTHR43701:SF2">
    <property type="entry name" value="MEMBRANE TRANSPORTER PROTEIN YJNA-RELATED"/>
    <property type="match status" value="1"/>
</dbReference>
<dbReference type="InterPro" id="IPR051598">
    <property type="entry name" value="TSUP/Inactive_protease-like"/>
</dbReference>
<evidence type="ECO:0000256" key="7">
    <source>
        <dbReference type="SAM" id="MobiDB-lite"/>
    </source>
</evidence>
<evidence type="ECO:0000256" key="1">
    <source>
        <dbReference type="ARBA" id="ARBA00004141"/>
    </source>
</evidence>
<evidence type="ECO:0000256" key="3">
    <source>
        <dbReference type="ARBA" id="ARBA00022692"/>
    </source>
</evidence>
<evidence type="ECO:0000256" key="6">
    <source>
        <dbReference type="RuleBase" id="RU363041"/>
    </source>
</evidence>